<keyword evidence="2" id="KW-1185">Reference proteome</keyword>
<name>A0ABT9A005_9SPHN</name>
<evidence type="ECO:0000313" key="2">
    <source>
        <dbReference type="Proteomes" id="UP001176468"/>
    </source>
</evidence>
<protein>
    <submittedName>
        <fullName evidence="1">Uncharacterized protein</fullName>
    </submittedName>
</protein>
<sequence length="72" mass="7855">MAIERSAAHLREMGRDEPGIGIWRRITGWLGRYRAEQRALRAAGLCLMCGEEPALEAGALCLTCDGNDRAAP</sequence>
<evidence type="ECO:0000313" key="1">
    <source>
        <dbReference type="EMBL" id="MDO7842032.1"/>
    </source>
</evidence>
<reference evidence="1" key="1">
    <citation type="submission" date="2023-07" db="EMBL/GenBank/DDBJ databases">
        <authorList>
            <person name="Kim M.K."/>
        </authorList>
    </citation>
    <scope>NUCLEOTIDE SEQUENCE</scope>
    <source>
        <strain evidence="1">CA1-15</strain>
    </source>
</reference>
<accession>A0ABT9A005</accession>
<dbReference type="Proteomes" id="UP001176468">
    <property type="component" value="Unassembled WGS sequence"/>
</dbReference>
<dbReference type="RefSeq" id="WP_304560482.1">
    <property type="nucleotide sequence ID" value="NZ_JAUQSZ010000003.1"/>
</dbReference>
<proteinExistence type="predicted"/>
<comment type="caution">
    <text evidence="1">The sequence shown here is derived from an EMBL/GenBank/DDBJ whole genome shotgun (WGS) entry which is preliminary data.</text>
</comment>
<organism evidence="1 2">
    <name type="scientific">Sphingomonas immobilis</name>
    <dbReference type="NCBI Taxonomy" id="3063997"/>
    <lineage>
        <taxon>Bacteria</taxon>
        <taxon>Pseudomonadati</taxon>
        <taxon>Pseudomonadota</taxon>
        <taxon>Alphaproteobacteria</taxon>
        <taxon>Sphingomonadales</taxon>
        <taxon>Sphingomonadaceae</taxon>
        <taxon>Sphingomonas</taxon>
    </lineage>
</organism>
<dbReference type="EMBL" id="JAUQSZ010000003">
    <property type="protein sequence ID" value="MDO7842032.1"/>
    <property type="molecule type" value="Genomic_DNA"/>
</dbReference>
<gene>
    <name evidence="1" type="ORF">Q5H94_06825</name>
</gene>